<gene>
    <name evidence="2" type="ORF">C8D95_101409</name>
</gene>
<dbReference type="AlphaFoldDB" id="A0A316GED7"/>
<dbReference type="Pfam" id="PF06904">
    <property type="entry name" value="Extensin-like_C"/>
    <property type="match status" value="1"/>
</dbReference>
<comment type="caution">
    <text evidence="2">The sequence shown here is derived from an EMBL/GenBank/DDBJ whole genome shotgun (WGS) entry which is preliminary data.</text>
</comment>
<dbReference type="RefSeq" id="WP_109757470.1">
    <property type="nucleotide sequence ID" value="NZ_CP034588.1"/>
</dbReference>
<evidence type="ECO:0000313" key="3">
    <source>
        <dbReference type="Proteomes" id="UP000245390"/>
    </source>
</evidence>
<protein>
    <submittedName>
        <fullName evidence="2">Extensin-like protein</fullName>
    </submittedName>
</protein>
<organism evidence="2 3">
    <name type="scientific">Silicimonas algicola</name>
    <dbReference type="NCBI Taxonomy" id="1826607"/>
    <lineage>
        <taxon>Bacteria</taxon>
        <taxon>Pseudomonadati</taxon>
        <taxon>Pseudomonadota</taxon>
        <taxon>Alphaproteobacteria</taxon>
        <taxon>Rhodobacterales</taxon>
        <taxon>Paracoccaceae</taxon>
    </lineage>
</organism>
<dbReference type="KEGG" id="salo:EF888_03485"/>
<dbReference type="InterPro" id="IPR009683">
    <property type="entry name" value="Extensin-like_C"/>
</dbReference>
<accession>A0A316GED7</accession>
<dbReference type="InterPro" id="IPR009045">
    <property type="entry name" value="Zn_M74/Hedgehog-like"/>
</dbReference>
<proteinExistence type="predicted"/>
<name>A0A316GED7_9RHOB</name>
<dbReference type="PROSITE" id="PS51257">
    <property type="entry name" value="PROKAR_LIPOPROTEIN"/>
    <property type="match status" value="1"/>
</dbReference>
<reference evidence="2 3" key="1">
    <citation type="submission" date="2018-05" db="EMBL/GenBank/DDBJ databases">
        <title>Genomic Encyclopedia of Type Strains, Phase IV (KMG-IV): sequencing the most valuable type-strain genomes for metagenomic binning, comparative biology and taxonomic classification.</title>
        <authorList>
            <person name="Goeker M."/>
        </authorList>
    </citation>
    <scope>NUCLEOTIDE SEQUENCE [LARGE SCALE GENOMIC DNA]</scope>
    <source>
        <strain evidence="2 3">DSM 103371</strain>
    </source>
</reference>
<dbReference type="EMBL" id="QGGV01000001">
    <property type="protein sequence ID" value="PWK58595.1"/>
    <property type="molecule type" value="Genomic_DNA"/>
</dbReference>
<dbReference type="Gene3D" id="3.30.1380.10">
    <property type="match status" value="1"/>
</dbReference>
<evidence type="ECO:0000259" key="1">
    <source>
        <dbReference type="Pfam" id="PF06904"/>
    </source>
</evidence>
<dbReference type="OrthoDB" id="9809788at2"/>
<feature type="domain" description="Extensin-like C-terminal" evidence="1">
    <location>
        <begin position="34"/>
        <end position="192"/>
    </location>
</feature>
<evidence type="ECO:0000313" key="2">
    <source>
        <dbReference type="EMBL" id="PWK58595.1"/>
    </source>
</evidence>
<dbReference type="Proteomes" id="UP000245390">
    <property type="component" value="Unassembled WGS sequence"/>
</dbReference>
<keyword evidence="3" id="KW-1185">Reference proteome</keyword>
<sequence>MKKNAALFLVMALAACGGGQKHSDMPIPGLIAEKRGEIDGPGGCGVTNALLVTEAAGVTLTEPALLTQAAAHTLNAWLATRAIPEIGKRGGGLSAVRVASHYSCRTRNSQKGARLSEHAAGRAIDISAFILADGSQITVEDGWRSADGPLLKRLHASACGPFGTVLGPNSDAHHHDHFHFDVADYRSGAYCR</sequence>